<keyword evidence="3" id="KW-1185">Reference proteome</keyword>
<feature type="region of interest" description="Disordered" evidence="1">
    <location>
        <begin position="480"/>
        <end position="500"/>
    </location>
</feature>
<name>A0A1Q5Q7U0_TALAT</name>
<organism evidence="2 3">
    <name type="scientific">Talaromyces atroroseus</name>
    <dbReference type="NCBI Taxonomy" id="1441469"/>
    <lineage>
        <taxon>Eukaryota</taxon>
        <taxon>Fungi</taxon>
        <taxon>Dikarya</taxon>
        <taxon>Ascomycota</taxon>
        <taxon>Pezizomycotina</taxon>
        <taxon>Eurotiomycetes</taxon>
        <taxon>Eurotiomycetidae</taxon>
        <taxon>Eurotiales</taxon>
        <taxon>Trichocomaceae</taxon>
        <taxon>Talaromyces</taxon>
        <taxon>Talaromyces sect. Trachyspermi</taxon>
    </lineage>
</organism>
<proteinExistence type="predicted"/>
<dbReference type="GO" id="GO:0033167">
    <property type="term" value="C:ARC complex"/>
    <property type="evidence" value="ECO:0007669"/>
    <property type="project" value="InterPro"/>
</dbReference>
<dbReference type="InterPro" id="IPR018606">
    <property type="entry name" value="Arb1"/>
</dbReference>
<protein>
    <recommendedName>
        <fullName evidence="4">Argonaute-binding protein 1</fullName>
    </recommendedName>
</protein>
<feature type="region of interest" description="Disordered" evidence="1">
    <location>
        <begin position="1"/>
        <end position="98"/>
    </location>
</feature>
<feature type="compositionally biased region" description="Polar residues" evidence="1">
    <location>
        <begin position="1"/>
        <end position="10"/>
    </location>
</feature>
<dbReference type="AlphaFoldDB" id="A0A1Q5Q7U0"/>
<dbReference type="RefSeq" id="XP_020116410.1">
    <property type="nucleotide sequence ID" value="XM_020263479.1"/>
</dbReference>
<dbReference type="GeneID" id="31008331"/>
<dbReference type="GO" id="GO:0031047">
    <property type="term" value="P:regulatory ncRNA-mediated gene silencing"/>
    <property type="evidence" value="ECO:0007669"/>
    <property type="project" value="InterPro"/>
</dbReference>
<evidence type="ECO:0008006" key="4">
    <source>
        <dbReference type="Google" id="ProtNLM"/>
    </source>
</evidence>
<sequence>MESPENTAVSERTILDDDDDLSHHEADKEAQILSLEEEWAPPSSNSHTSDANQGSQELQSPKLTAKQKQKLERKAKYKKSSKSKSSGQPKPTGFEDFYCEPVLTPEGYNVERSIYDSDRPAIFRIQEALNRYQQKRRLLTERMQVFSQYLRYGGVDVCAKMFGGVSEQELKAMDKEGIITARSQTDISVDKMKLDVDFELVAKSFLSFYFPDYTSPASLEMIKMGTNTIRNWLNYLLYHEVLPEYADNIRAARKYCDLAEKQLWDNIRLLSVAPGDFNKASSVLFGGYYHGLPTTAQGEQPGAWGGEKFENMPMTADIAKKVVLFALACSGSDEQASRYVELSNAGQLSANPIRDIDGFEVIDILLPNAGVREFYNREAPDLNPVGKVRGKAWRNPSEPAIDLAPGETLPNIDKLEFEFFVEERLLQYIYLGMKIVTTVWELNCGIFFYDEIMTAYCSFYTTLLNDLMLGWKNPRELKRVKDDQGRDESVGEESALEKGE</sequence>
<dbReference type="STRING" id="1441469.A0A1Q5Q7U0"/>
<feature type="compositionally biased region" description="Polar residues" evidence="1">
    <location>
        <begin position="42"/>
        <end position="62"/>
    </location>
</feature>
<evidence type="ECO:0000313" key="2">
    <source>
        <dbReference type="EMBL" id="OKL56289.1"/>
    </source>
</evidence>
<dbReference type="Proteomes" id="UP000214365">
    <property type="component" value="Unassembled WGS sequence"/>
</dbReference>
<evidence type="ECO:0000256" key="1">
    <source>
        <dbReference type="SAM" id="MobiDB-lite"/>
    </source>
</evidence>
<feature type="compositionally biased region" description="Basic and acidic residues" evidence="1">
    <location>
        <begin position="21"/>
        <end position="30"/>
    </location>
</feature>
<reference evidence="2 3" key="1">
    <citation type="submission" date="2015-06" db="EMBL/GenBank/DDBJ databases">
        <title>Talaromyces atroroseus IBT 11181 draft genome.</title>
        <authorList>
            <person name="Rasmussen K.B."/>
            <person name="Rasmussen S."/>
            <person name="Petersen B."/>
            <person name="Sicheritz-Ponten T."/>
            <person name="Mortensen U.H."/>
            <person name="Thrane U."/>
        </authorList>
    </citation>
    <scope>NUCLEOTIDE SEQUENCE [LARGE SCALE GENOMIC DNA]</scope>
    <source>
        <strain evidence="2 3">IBT 11181</strain>
    </source>
</reference>
<gene>
    <name evidence="2" type="ORF">UA08_08575</name>
</gene>
<dbReference type="OrthoDB" id="435402at2759"/>
<dbReference type="EMBL" id="LFMY01000015">
    <property type="protein sequence ID" value="OKL56289.1"/>
    <property type="molecule type" value="Genomic_DNA"/>
</dbReference>
<accession>A0A1Q5Q7U0</accession>
<dbReference type="Pfam" id="PF09692">
    <property type="entry name" value="Arb1"/>
    <property type="match status" value="1"/>
</dbReference>
<evidence type="ECO:0000313" key="3">
    <source>
        <dbReference type="Proteomes" id="UP000214365"/>
    </source>
</evidence>
<comment type="caution">
    <text evidence="2">The sequence shown here is derived from an EMBL/GenBank/DDBJ whole genome shotgun (WGS) entry which is preliminary data.</text>
</comment>